<keyword evidence="1 2" id="KW-0732">Signal</keyword>
<feature type="signal peptide" evidence="2">
    <location>
        <begin position="1"/>
        <end position="19"/>
    </location>
</feature>
<name>A0A917GDE0_9FLAO</name>
<protein>
    <recommendedName>
        <fullName evidence="5">T9SS type B sorting domain-containing protein</fullName>
    </recommendedName>
</protein>
<feature type="chain" id="PRO_5037778022" description="T9SS type B sorting domain-containing protein" evidence="2">
    <location>
        <begin position="20"/>
        <end position="1483"/>
    </location>
</feature>
<reference evidence="3" key="2">
    <citation type="submission" date="2020-09" db="EMBL/GenBank/DDBJ databases">
        <authorList>
            <person name="Sun Q."/>
            <person name="Zhou Y."/>
        </authorList>
    </citation>
    <scope>NUCLEOTIDE SEQUENCE</scope>
    <source>
        <strain evidence="3">CGMCC 1.12751</strain>
    </source>
</reference>
<dbReference type="Gene3D" id="2.60.40.1220">
    <property type="match status" value="8"/>
</dbReference>
<evidence type="ECO:0008006" key="5">
    <source>
        <dbReference type="Google" id="ProtNLM"/>
    </source>
</evidence>
<dbReference type="Pfam" id="PF13585">
    <property type="entry name" value="CHU_C"/>
    <property type="match status" value="1"/>
</dbReference>
<accession>A0A917GDE0</accession>
<comment type="caution">
    <text evidence="3">The sequence shown here is derived from an EMBL/GenBank/DDBJ whole genome shotgun (WGS) entry which is preliminary data.</text>
</comment>
<gene>
    <name evidence="3" type="ORF">GCM10010976_09180</name>
</gene>
<evidence type="ECO:0000256" key="2">
    <source>
        <dbReference type="SAM" id="SignalP"/>
    </source>
</evidence>
<evidence type="ECO:0000313" key="4">
    <source>
        <dbReference type="Proteomes" id="UP000625976"/>
    </source>
</evidence>
<sequence>MNKYLILGIFIALFSQVQAQNEPNDCVDAITVCGNGNFMSNASGFGDDWEVSSCSGAEHNSLWLKINIVQAGQLGFDLIPNDPDITVDYDFFVYETNNCSNLGTPVRCSTTNPDAADLLNNHTGINGSTSATQAGPAGNGNGYVWWLDVLPGETYYLVIDRPHGDGGFELEWTGTAMDGTGAFPTPPTVNDIGDQITCSSTPDIGLFSLNSLSSSISSDPVQYFASLADATDGLYPLNGFIYSNTSNPQTIYAKAKSSGTDCYSIVEFDLIVFLLPEATVAVSPTTACEGENVTFTITGTPDARVYYTLDGGTTSLNILLNAAGVATISLNPTTDTTLELTSAEIFDAANMPICPNPQSGTAMVTVTPNITTIFTQVTAICEGDALAPLPLTSDNGIDGTWSPAMNNTVTTTYTFTPDAGQCGTVETMTITVNPIATPTFTQVAPICNGETLAPLPTTSDNGVTGTWSPVINNTSTTTYTFTPDAGQCAIVANMLITVNPILTPTFTQVAPICNGETLAPLPTTSDNGVTGTWNPTVDNTSTTTYTFTPDAGQCGTLETMTITVNPIITPTFTQVAPICSGETLVPLPTTSNNGVTGTWSPAIDNTTTTTYTFTPDAGQCGTSPTMDIVVNPIITPVFTQVTPICNGETLAPLPTTSNNGVTGAWSPAINNTSTTSYTFTPDAGQCALVENMQIVVNPIITTSFTQVAPICSGDTLAPLPTTSDNGIVGSWSPAIDNATTTTYTFTPDAGQCGTVETMTITVNPIITPTFTQVAPICSGESLAPLPTTSNNGVTGTWSPSINNTATTTYIFTADSGICATTQSMEIVVNPSITPTFTQVNPICDGDVLSPLPTTSTNGITGNWNPTLDNTTTTTYTFTPNPGQCAATQTMDIIVNPIVTPLFTQVAPICSGDALTPLPTTSNNGVTGTWNPTIDNTTTATYTFTPNAGQCATVETMQIIVNPIVTPMFTQVTPICNGDSLAPLPTTSNNGIAGTWNPSINNTANTTYTFTPNSGQCAISQTMEIIVNPIPVIDLTMLTACSTSSNGIDSFNLLAEIPNILGATQNQADFTVTFYEDPGTSILISTNPYTNTAAYNQIIYVSISNNTTLCSDVFPFDLFVEDAATATMPNPIIECDYDGMNDGYFPFDLTTLDSEVLNGQNSSIFEVSYYWNSQDAIDGFNSIPDPANFINTTAYNQTIYIRVTNIHIPDVCFATTSFNYTVSPILKPEITSVDGLNTICVDFETGISQNQVTLISDLQDPNYEYTWYLDGVLIAGANQGSYVINTASPGLYTISITEINSVANCTSEISEPFEVIQSGQAVFVSVTQSDTFNPNPSITVTVDGYGEYWFQLDNGPILNNGGVFTNVSGGIHTVYVYDRKTDTPSCGYIIIEDINIIDYPKFVTPNADGYNDIWNISSLSNQPEASINIFDRYGKILANIKPSGRGWDGTFNGELLPATDYWFVLTFEESGQTKQFRSHFSLVR</sequence>
<proteinExistence type="predicted"/>
<evidence type="ECO:0000256" key="1">
    <source>
        <dbReference type="ARBA" id="ARBA00022729"/>
    </source>
</evidence>
<dbReference type="InterPro" id="IPR026341">
    <property type="entry name" value="T9SS_type_B"/>
</dbReference>
<dbReference type="NCBIfam" id="TIGR04131">
    <property type="entry name" value="Bac_Flav_CTERM"/>
    <property type="match status" value="1"/>
</dbReference>
<organism evidence="3 4">
    <name type="scientific">Bizionia arctica</name>
    <dbReference type="NCBI Taxonomy" id="1495645"/>
    <lineage>
        <taxon>Bacteria</taxon>
        <taxon>Pseudomonadati</taxon>
        <taxon>Bacteroidota</taxon>
        <taxon>Flavobacteriia</taxon>
        <taxon>Flavobacteriales</taxon>
        <taxon>Flavobacteriaceae</taxon>
        <taxon>Bizionia</taxon>
    </lineage>
</organism>
<dbReference type="EMBL" id="BMFQ01000001">
    <property type="protein sequence ID" value="GGG39686.1"/>
    <property type="molecule type" value="Genomic_DNA"/>
</dbReference>
<keyword evidence="4" id="KW-1185">Reference proteome</keyword>
<reference evidence="3" key="1">
    <citation type="journal article" date="2014" name="Int. J. Syst. Evol. Microbiol.">
        <title>Complete genome sequence of Corynebacterium casei LMG S-19264T (=DSM 44701T), isolated from a smear-ripened cheese.</title>
        <authorList>
            <consortium name="US DOE Joint Genome Institute (JGI-PGF)"/>
            <person name="Walter F."/>
            <person name="Albersmeier A."/>
            <person name="Kalinowski J."/>
            <person name="Ruckert C."/>
        </authorList>
    </citation>
    <scope>NUCLEOTIDE SEQUENCE</scope>
    <source>
        <strain evidence="3">CGMCC 1.12751</strain>
    </source>
</reference>
<evidence type="ECO:0000313" key="3">
    <source>
        <dbReference type="EMBL" id="GGG39686.1"/>
    </source>
</evidence>
<dbReference type="InterPro" id="IPR014755">
    <property type="entry name" value="Cu-Rt/internalin_Ig-like"/>
</dbReference>
<dbReference type="Proteomes" id="UP000625976">
    <property type="component" value="Unassembled WGS sequence"/>
</dbReference>
<dbReference type="RefSeq" id="WP_188462293.1">
    <property type="nucleotide sequence ID" value="NZ_BMFQ01000001.1"/>
</dbReference>